<name>V5GW87_KALBG</name>
<dbReference type="OMA" id="MDADEMQ"/>
<evidence type="ECO:0000313" key="2">
    <source>
        <dbReference type="EMBL" id="EST10152.1"/>
    </source>
</evidence>
<proteinExistence type="predicted"/>
<dbReference type="HOGENOM" id="CLU_070644_0_0_1"/>
<feature type="region of interest" description="Disordered" evidence="1">
    <location>
        <begin position="1"/>
        <end position="46"/>
    </location>
</feature>
<keyword evidence="3" id="KW-1185">Reference proteome</keyword>
<dbReference type="OrthoDB" id="2546640at2759"/>
<reference evidence="3" key="1">
    <citation type="journal article" date="2013" name="Genome Announc.">
        <title>Draft genome sequence of Pseudozyma brasiliensis sp. nov. strain GHG001, a high producer of endo-1,4-xylanase isolated from an insect pest of sugarcane.</title>
        <authorList>
            <person name="Oliveira J.V.D.C."/>
            <person name="dos Santos R.A.C."/>
            <person name="Borges T.A."/>
            <person name="Riano-Pachon D.M."/>
            <person name="Goldman G.H."/>
        </authorList>
    </citation>
    <scope>NUCLEOTIDE SEQUENCE [LARGE SCALE GENOMIC DNA]</scope>
    <source>
        <strain evidence="3">GHG001</strain>
    </source>
</reference>
<feature type="compositionally biased region" description="Low complexity" evidence="1">
    <location>
        <begin position="144"/>
        <end position="169"/>
    </location>
</feature>
<accession>V5GW87</accession>
<evidence type="ECO:0000313" key="3">
    <source>
        <dbReference type="Proteomes" id="UP000019377"/>
    </source>
</evidence>
<dbReference type="AlphaFoldDB" id="V5GW87"/>
<feature type="region of interest" description="Disordered" evidence="1">
    <location>
        <begin position="60"/>
        <end position="79"/>
    </location>
</feature>
<sequence length="252" mass="26816">MPAFKGGPALPKRSETISSPPTTSPTAAGKRKPVTTPLLSNPSDEIDTTDVFNEFIKAEPHDASSTIAGTDDDEVDVKPSLKVIDGSDVALPVSDIRSTAQADADEQDDEQEPPRKTRKTGSKESATPVKTEPGTPTKKGRANAAASSPSKSAPKTPPKKAVSAPTTPKSGEPASAWSAEHWDDLNFAILKVLHDHASELYDASPSLNPWRVKGRLLVKLRSMLKDAPGGEVASKRWDADKPTRGKNSPKKK</sequence>
<dbReference type="GeneID" id="27418770"/>
<feature type="region of interest" description="Disordered" evidence="1">
    <location>
        <begin position="225"/>
        <end position="252"/>
    </location>
</feature>
<dbReference type="RefSeq" id="XP_016295141.1">
    <property type="nucleotide sequence ID" value="XM_016436141.1"/>
</dbReference>
<feature type="region of interest" description="Disordered" evidence="1">
    <location>
        <begin position="85"/>
        <end position="177"/>
    </location>
</feature>
<gene>
    <name evidence="2" type="ORF">PSEUBRA_SCAF1g00579</name>
</gene>
<evidence type="ECO:0000256" key="1">
    <source>
        <dbReference type="SAM" id="MobiDB-lite"/>
    </source>
</evidence>
<feature type="compositionally biased region" description="Basic and acidic residues" evidence="1">
    <location>
        <begin position="233"/>
        <end position="243"/>
    </location>
</feature>
<organism evidence="2 3">
    <name type="scientific">Kalmanozyma brasiliensis (strain GHG001)</name>
    <name type="common">Yeast</name>
    <name type="synonym">Pseudozyma brasiliensis</name>
    <dbReference type="NCBI Taxonomy" id="1365824"/>
    <lineage>
        <taxon>Eukaryota</taxon>
        <taxon>Fungi</taxon>
        <taxon>Dikarya</taxon>
        <taxon>Basidiomycota</taxon>
        <taxon>Ustilaginomycotina</taxon>
        <taxon>Ustilaginomycetes</taxon>
        <taxon>Ustilaginales</taxon>
        <taxon>Ustilaginaceae</taxon>
        <taxon>Kalmanozyma</taxon>
    </lineage>
</organism>
<dbReference type="Proteomes" id="UP000019377">
    <property type="component" value="Unassembled WGS sequence"/>
</dbReference>
<protein>
    <submittedName>
        <fullName evidence="2">Uncharacterized protein</fullName>
    </submittedName>
</protein>
<dbReference type="EMBL" id="KI545851">
    <property type="protein sequence ID" value="EST10152.1"/>
    <property type="molecule type" value="Genomic_DNA"/>
</dbReference>